<keyword evidence="3" id="KW-1185">Reference proteome</keyword>
<feature type="transmembrane region" description="Helical" evidence="1">
    <location>
        <begin position="77"/>
        <end position="98"/>
    </location>
</feature>
<dbReference type="Proteomes" id="UP001157091">
    <property type="component" value="Unassembled WGS sequence"/>
</dbReference>
<feature type="transmembrane region" description="Helical" evidence="1">
    <location>
        <begin position="31"/>
        <end position="57"/>
    </location>
</feature>
<proteinExistence type="predicted"/>
<accession>A0ABQ6HZS4</accession>
<organism evidence="2 3">
    <name type="scientific">Luteimicrobium album</name>
    <dbReference type="NCBI Taxonomy" id="1054550"/>
    <lineage>
        <taxon>Bacteria</taxon>
        <taxon>Bacillati</taxon>
        <taxon>Actinomycetota</taxon>
        <taxon>Actinomycetes</taxon>
        <taxon>Micrococcales</taxon>
        <taxon>Luteimicrobium</taxon>
    </lineage>
</organism>
<evidence type="ECO:0000313" key="2">
    <source>
        <dbReference type="EMBL" id="GMA23219.1"/>
    </source>
</evidence>
<gene>
    <name evidence="2" type="ORF">GCM10025864_09780</name>
</gene>
<reference evidence="3" key="1">
    <citation type="journal article" date="2019" name="Int. J. Syst. Evol. Microbiol.">
        <title>The Global Catalogue of Microorganisms (GCM) 10K type strain sequencing project: providing services to taxonomists for standard genome sequencing and annotation.</title>
        <authorList>
            <consortium name="The Broad Institute Genomics Platform"/>
            <consortium name="The Broad Institute Genome Sequencing Center for Infectious Disease"/>
            <person name="Wu L."/>
            <person name="Ma J."/>
        </authorList>
    </citation>
    <scope>NUCLEOTIDE SEQUENCE [LARGE SCALE GENOMIC DNA]</scope>
    <source>
        <strain evidence="3">NBRC 106348</strain>
    </source>
</reference>
<dbReference type="EMBL" id="BSUK01000001">
    <property type="protein sequence ID" value="GMA23219.1"/>
    <property type="molecule type" value="Genomic_DNA"/>
</dbReference>
<evidence type="ECO:0000256" key="1">
    <source>
        <dbReference type="SAM" id="Phobius"/>
    </source>
</evidence>
<keyword evidence="1" id="KW-0472">Membrane</keyword>
<keyword evidence="1" id="KW-0812">Transmembrane</keyword>
<protein>
    <recommendedName>
        <fullName evidence="4">Alkaline shock response membrane anchor protein AmaP</fullName>
    </recommendedName>
</protein>
<comment type="caution">
    <text evidence="2">The sequence shown here is derived from an EMBL/GenBank/DDBJ whole genome shotgun (WGS) entry which is preliminary data.</text>
</comment>
<keyword evidence="1" id="KW-1133">Transmembrane helix</keyword>
<sequence>MVVDVSGEEEGVVRGPCSALVPPHTAGPRTVAVLGVLVLLGAAVLAAQAALVAWGALSGSWVVEAARWADGRDARGRVPLLTGVCCVVLGVGVVVACARRRRHLSVLLHVPALYLEPQDVARVASRAASEVGGVLDASSSASSRQVVVHVTSLDPAAVRADVERAVVGRLAALTAVPAVEVRAGRRDRSRVQRHAVVLEQGDVTGVRR</sequence>
<evidence type="ECO:0000313" key="3">
    <source>
        <dbReference type="Proteomes" id="UP001157091"/>
    </source>
</evidence>
<name>A0ABQ6HZS4_9MICO</name>
<evidence type="ECO:0008006" key="4">
    <source>
        <dbReference type="Google" id="ProtNLM"/>
    </source>
</evidence>